<keyword evidence="7" id="KW-0456">Lyase</keyword>
<dbReference type="GO" id="GO:0016787">
    <property type="term" value="F:hydrolase activity"/>
    <property type="evidence" value="ECO:0007669"/>
    <property type="project" value="UniProtKB-KW"/>
</dbReference>
<evidence type="ECO:0000256" key="3">
    <source>
        <dbReference type="ARBA" id="ARBA00022722"/>
    </source>
</evidence>
<dbReference type="Proteomes" id="UP000272025">
    <property type="component" value="Unassembled WGS sequence"/>
</dbReference>
<dbReference type="InterPro" id="IPR000026">
    <property type="entry name" value="N1-like"/>
</dbReference>
<dbReference type="Pfam" id="PF00545">
    <property type="entry name" value="Ribonuclease"/>
    <property type="match status" value="1"/>
</dbReference>
<dbReference type="GO" id="GO:0003723">
    <property type="term" value="F:RNA binding"/>
    <property type="evidence" value="ECO:0007669"/>
    <property type="project" value="InterPro"/>
</dbReference>
<evidence type="ECO:0000256" key="8">
    <source>
        <dbReference type="ARBA" id="ARBA00034015"/>
    </source>
</evidence>
<evidence type="ECO:0000313" key="11">
    <source>
        <dbReference type="EMBL" id="ROT41405.1"/>
    </source>
</evidence>
<evidence type="ECO:0000256" key="7">
    <source>
        <dbReference type="ARBA" id="ARBA00023239"/>
    </source>
</evidence>
<accession>A0A3N2Q447</accession>
<dbReference type="GeneID" id="39579860"/>
<keyword evidence="5" id="KW-0378">Hydrolase</keyword>
<name>A0A3N2Q447_SODAK</name>
<dbReference type="PANTHER" id="PTHR42104:SF1">
    <property type="entry name" value="EXTRACELLULAR GUANYL-SPECIFIC RIBONUCLEASE RNTA (AFU_ORTHOLOGUE AFUA_4G03230)"/>
    <property type="match status" value="1"/>
</dbReference>
<evidence type="ECO:0000256" key="9">
    <source>
        <dbReference type="SAM" id="MobiDB-lite"/>
    </source>
</evidence>
<keyword evidence="3" id="KW-0540">Nuclease</keyword>
<gene>
    <name evidence="11" type="ORF">SODALDRAFT_331129</name>
</gene>
<evidence type="ECO:0000256" key="2">
    <source>
        <dbReference type="ARBA" id="ARBA00012549"/>
    </source>
</evidence>
<organism evidence="11 12">
    <name type="scientific">Sodiomyces alkalinus (strain CBS 110278 / VKM F-3762 / F11)</name>
    <name type="common">Alkaliphilic filamentous fungus</name>
    <dbReference type="NCBI Taxonomy" id="1314773"/>
    <lineage>
        <taxon>Eukaryota</taxon>
        <taxon>Fungi</taxon>
        <taxon>Dikarya</taxon>
        <taxon>Ascomycota</taxon>
        <taxon>Pezizomycotina</taxon>
        <taxon>Sordariomycetes</taxon>
        <taxon>Hypocreomycetidae</taxon>
        <taxon>Glomerellales</taxon>
        <taxon>Plectosphaerellaceae</taxon>
        <taxon>Sodiomyces</taxon>
    </lineage>
</organism>
<keyword evidence="12" id="KW-1185">Reference proteome</keyword>
<feature type="compositionally biased region" description="Acidic residues" evidence="9">
    <location>
        <begin position="103"/>
        <end position="115"/>
    </location>
</feature>
<sequence>MQYFSFAVAALALCAHVVAQDVVCGRNEYSREEIQAAADAACEHFESGTTAGRSTYPHAYRNFEGFEFDGIDGPYQGFPLLSSGRVYTGGELHPGRIGQGQVQEEEEEEERGDEC</sequence>
<dbReference type="AlphaFoldDB" id="A0A3N2Q447"/>
<evidence type="ECO:0000256" key="6">
    <source>
        <dbReference type="ARBA" id="ARBA00023157"/>
    </source>
</evidence>
<dbReference type="EMBL" id="ML119052">
    <property type="protein sequence ID" value="ROT41405.1"/>
    <property type="molecule type" value="Genomic_DNA"/>
</dbReference>
<dbReference type="InterPro" id="IPR016191">
    <property type="entry name" value="Ribonuclease/ribotoxin"/>
</dbReference>
<dbReference type="PANTHER" id="PTHR42104">
    <property type="entry name" value="EXTRACELLULAR GUANYL-SPECIFIC RIBONUCLEASE RNTA (AFU_ORTHOLOGUE AFUA_4G03230)"/>
    <property type="match status" value="1"/>
</dbReference>
<feature type="signal peptide" evidence="10">
    <location>
        <begin position="1"/>
        <end position="19"/>
    </location>
</feature>
<feature type="chain" id="PRO_5018021683" description="ribonuclease T1" evidence="10">
    <location>
        <begin position="20"/>
        <end position="115"/>
    </location>
</feature>
<feature type="region of interest" description="Disordered" evidence="9">
    <location>
        <begin position="91"/>
        <end position="115"/>
    </location>
</feature>
<proteinExistence type="inferred from homology"/>
<dbReference type="SUPFAM" id="SSF53933">
    <property type="entry name" value="Microbial ribonucleases"/>
    <property type="match status" value="1"/>
</dbReference>
<evidence type="ECO:0000256" key="1">
    <source>
        <dbReference type="ARBA" id="ARBA00009006"/>
    </source>
</evidence>
<dbReference type="Gene3D" id="3.10.450.30">
    <property type="entry name" value="Microbial ribonucleases"/>
    <property type="match status" value="1"/>
</dbReference>
<evidence type="ECO:0000256" key="5">
    <source>
        <dbReference type="ARBA" id="ARBA00022801"/>
    </source>
</evidence>
<reference evidence="11 12" key="1">
    <citation type="journal article" date="2018" name="Mol. Ecol.">
        <title>The obligate alkalophilic soda-lake fungus Sodiomyces alkalinus has shifted to a protein diet.</title>
        <authorList>
            <person name="Grum-Grzhimaylo A.A."/>
            <person name="Falkoski D.L."/>
            <person name="van den Heuvel J."/>
            <person name="Valero-Jimenez C.A."/>
            <person name="Min B."/>
            <person name="Choi I.G."/>
            <person name="Lipzen A."/>
            <person name="Daum C.G."/>
            <person name="Aanen D.K."/>
            <person name="Tsang A."/>
            <person name="Henrissat B."/>
            <person name="Bilanenko E.N."/>
            <person name="de Vries R.P."/>
            <person name="van Kan J.A.L."/>
            <person name="Grigoriev I.V."/>
            <person name="Debets A.J.M."/>
        </authorList>
    </citation>
    <scope>NUCLEOTIDE SEQUENCE [LARGE SCALE GENOMIC DNA]</scope>
    <source>
        <strain evidence="11 12">F11</strain>
    </source>
</reference>
<dbReference type="RefSeq" id="XP_028469211.1">
    <property type="nucleotide sequence ID" value="XM_028611382.1"/>
</dbReference>
<dbReference type="EC" id="4.6.1.24" evidence="2"/>
<evidence type="ECO:0000313" key="12">
    <source>
        <dbReference type="Proteomes" id="UP000272025"/>
    </source>
</evidence>
<comment type="similarity">
    <text evidence="1">Belongs to the ribonuclease N1/T1 family.</text>
</comment>
<protein>
    <recommendedName>
        <fullName evidence="2">ribonuclease T1</fullName>
        <ecNumber evidence="2">4.6.1.24</ecNumber>
    </recommendedName>
</protein>
<dbReference type="OrthoDB" id="4843809at2759"/>
<evidence type="ECO:0000256" key="10">
    <source>
        <dbReference type="SAM" id="SignalP"/>
    </source>
</evidence>
<evidence type="ECO:0000256" key="4">
    <source>
        <dbReference type="ARBA" id="ARBA00022759"/>
    </source>
</evidence>
<keyword evidence="6" id="KW-1015">Disulfide bond</keyword>
<dbReference type="GO" id="GO:0046589">
    <property type="term" value="F:ribonuclease T1 activity"/>
    <property type="evidence" value="ECO:0007669"/>
    <property type="project" value="UniProtKB-EC"/>
</dbReference>
<comment type="catalytic activity">
    <reaction evidence="8">
        <text>[RNA] containing guanosine + H2O = an [RNA fragment]-3'-guanosine-3'-phosphate + a 5'-hydroxy-ribonucleotide-3'-[RNA fragment].</text>
        <dbReference type="EC" id="4.6.1.24"/>
    </reaction>
</comment>
<keyword evidence="4" id="KW-0255">Endonuclease</keyword>
<keyword evidence="10" id="KW-0732">Signal</keyword>